<name>A0A0Q9YHN7_9GAMM</name>
<evidence type="ECO:0000313" key="2">
    <source>
        <dbReference type="EMBL" id="KRG20149.1"/>
    </source>
</evidence>
<proteinExistence type="predicted"/>
<gene>
    <name evidence="2" type="ORF">CC99x_00370</name>
</gene>
<keyword evidence="1" id="KW-0472">Membrane</keyword>
<protein>
    <submittedName>
        <fullName evidence="2">Uncharacterized protein</fullName>
    </submittedName>
</protein>
<comment type="caution">
    <text evidence="2">The sequence shown here is derived from an EMBL/GenBank/DDBJ whole genome shotgun (WGS) entry which is preliminary data.</text>
</comment>
<dbReference type="AlphaFoldDB" id="A0A0Q9YHN7"/>
<feature type="transmembrane region" description="Helical" evidence="1">
    <location>
        <begin position="21"/>
        <end position="42"/>
    </location>
</feature>
<organism evidence="2">
    <name type="scientific">Candidatus Berkiella cookevillensis</name>
    <dbReference type="NCBI Taxonomy" id="437022"/>
    <lineage>
        <taxon>Bacteria</taxon>
        <taxon>Pseudomonadati</taxon>
        <taxon>Pseudomonadota</taxon>
        <taxon>Gammaproteobacteria</taxon>
        <taxon>Candidatus Berkiellales</taxon>
        <taxon>Candidatus Berkiellaceae</taxon>
        <taxon>Candidatus Berkiella</taxon>
    </lineage>
</organism>
<reference evidence="2" key="1">
    <citation type="submission" date="2015-09" db="EMBL/GenBank/DDBJ databases">
        <title>Draft Genome Sequences of Two Novel Amoeba-resistant Intranuclear Bacteria, Candidatus Berkiella cookevillensis and Candidatus Berkiella aquae.</title>
        <authorList>
            <person name="Mehari Y.T."/>
            <person name="Arivett B.A."/>
            <person name="Farone A.L."/>
            <person name="Gunderson J.H."/>
            <person name="Farone M.B."/>
        </authorList>
    </citation>
    <scope>NUCLEOTIDE SEQUENCE [LARGE SCALE GENOMIC DNA]</scope>
    <source>
        <strain evidence="2">CC99</strain>
    </source>
</reference>
<dbReference type="EMBL" id="LKHV01000001">
    <property type="protein sequence ID" value="KRG20149.1"/>
    <property type="molecule type" value="Genomic_DNA"/>
</dbReference>
<dbReference type="STRING" id="437022.CC99x_00370"/>
<keyword evidence="1" id="KW-1133">Transmembrane helix</keyword>
<feature type="transmembrane region" description="Helical" evidence="1">
    <location>
        <begin position="48"/>
        <end position="64"/>
    </location>
</feature>
<evidence type="ECO:0000256" key="1">
    <source>
        <dbReference type="SAM" id="Phobius"/>
    </source>
</evidence>
<keyword evidence="1" id="KW-0812">Transmembrane</keyword>
<accession>A0A0Q9YHN7</accession>
<sequence length="147" mass="17702">MILSSKKSEFSKNHRFLLKPSKLLFLYLFALALATLLCFYILVQEYKASLLLVPIWGFYFYYLFKKYVFLCHPQSIIALQAFTAREWRIELCNHSHYLTFESKPSFRCRWFSILYLRVPTRSQPFIIFVPKDSMPLEIYQLLLYQLS</sequence>